<proteinExistence type="predicted"/>
<gene>
    <name evidence="2" type="ORF">Mal48_35990</name>
</gene>
<feature type="domain" description="LarA-like N-terminal" evidence="1">
    <location>
        <begin position="34"/>
        <end position="180"/>
    </location>
</feature>
<dbReference type="AlphaFoldDB" id="A0A517QRW5"/>
<evidence type="ECO:0000313" key="2">
    <source>
        <dbReference type="EMBL" id="QDT34339.1"/>
    </source>
</evidence>
<accession>A0A517QRW5</accession>
<dbReference type="Proteomes" id="UP000315724">
    <property type="component" value="Chromosome"/>
</dbReference>
<keyword evidence="3" id="KW-1185">Reference proteome</keyword>
<name>A0A517QRW5_9PLAN</name>
<dbReference type="OrthoDB" id="9788398at2"/>
<evidence type="ECO:0000259" key="1">
    <source>
        <dbReference type="Pfam" id="PF09861"/>
    </source>
</evidence>
<protein>
    <recommendedName>
        <fullName evidence="1">LarA-like N-terminal domain-containing protein</fullName>
    </recommendedName>
</protein>
<reference evidence="2 3" key="1">
    <citation type="submission" date="2019-02" db="EMBL/GenBank/DDBJ databases">
        <title>Deep-cultivation of Planctomycetes and their phenomic and genomic characterization uncovers novel biology.</title>
        <authorList>
            <person name="Wiegand S."/>
            <person name="Jogler M."/>
            <person name="Boedeker C."/>
            <person name="Pinto D."/>
            <person name="Vollmers J."/>
            <person name="Rivas-Marin E."/>
            <person name="Kohn T."/>
            <person name="Peeters S.H."/>
            <person name="Heuer A."/>
            <person name="Rast P."/>
            <person name="Oberbeckmann S."/>
            <person name="Bunk B."/>
            <person name="Jeske O."/>
            <person name="Meyerdierks A."/>
            <person name="Storesund J.E."/>
            <person name="Kallscheuer N."/>
            <person name="Luecker S."/>
            <person name="Lage O.M."/>
            <person name="Pohl T."/>
            <person name="Merkel B.J."/>
            <person name="Hornburger P."/>
            <person name="Mueller R.-W."/>
            <person name="Bruemmer F."/>
            <person name="Labrenz M."/>
            <person name="Spormann A.M."/>
            <person name="Op den Camp H."/>
            <person name="Overmann J."/>
            <person name="Amann R."/>
            <person name="Jetten M.S.M."/>
            <person name="Mascher T."/>
            <person name="Medema M.H."/>
            <person name="Devos D.P."/>
            <person name="Kaster A.-K."/>
            <person name="Ovreas L."/>
            <person name="Rohde M."/>
            <person name="Galperin M.Y."/>
            <person name="Jogler C."/>
        </authorList>
    </citation>
    <scope>NUCLEOTIDE SEQUENCE [LARGE SCALE GENOMIC DNA]</scope>
    <source>
        <strain evidence="2 3">Mal48</strain>
    </source>
</reference>
<organism evidence="2 3">
    <name type="scientific">Thalassoglobus polymorphus</name>
    <dbReference type="NCBI Taxonomy" id="2527994"/>
    <lineage>
        <taxon>Bacteria</taxon>
        <taxon>Pseudomonadati</taxon>
        <taxon>Planctomycetota</taxon>
        <taxon>Planctomycetia</taxon>
        <taxon>Planctomycetales</taxon>
        <taxon>Planctomycetaceae</taxon>
        <taxon>Thalassoglobus</taxon>
    </lineage>
</organism>
<dbReference type="EMBL" id="CP036267">
    <property type="protein sequence ID" value="QDT34339.1"/>
    <property type="molecule type" value="Genomic_DNA"/>
</dbReference>
<dbReference type="Gene3D" id="3.40.50.11440">
    <property type="match status" value="1"/>
</dbReference>
<dbReference type="RefSeq" id="WP_145202128.1">
    <property type="nucleotide sequence ID" value="NZ_CP036267.1"/>
</dbReference>
<dbReference type="InterPro" id="IPR018657">
    <property type="entry name" value="LarA-like_N"/>
</dbReference>
<dbReference type="GO" id="GO:0050043">
    <property type="term" value="F:lactate racemase activity"/>
    <property type="evidence" value="ECO:0007669"/>
    <property type="project" value="InterPro"/>
</dbReference>
<sequence>MSFPRMLRIRQQFERPRIEDVAQEATYQLSQLNLASQIQDGQTVAITVGSRGIANIATMTKAVVEHIKSLGGIPFIVPAMGSHGGATAEGQKKLIEGFGVTEDFLGCEIRSSMETIIVAETSQGIPVHFDKNAYAADHLIIMGRIKPHTGFVGDIESGLHKMMLIGLGKHAGALMYHRAIKNFSFGEIIRSVAEIVLDKCKVLAGVAIVENAYDETALIEAIPPGQFYDREKELLKQATAWMPKLPFPEADLLIIDRIGKNISGTGMDTNIVGRKYNDHVATEKDNANVKRIFVRSLTEETKGNATGIGIAEFVLQSCVDQINTESTRINCITSSHPTGAMIPCVYQNDRDAITDALQTIGLTEPEDAKVMHIQDTLHLAELEISEAYLKDKTDHSFEILSGPYEFEMNSGAIKNI</sequence>
<dbReference type="Pfam" id="PF09861">
    <property type="entry name" value="Lar_N"/>
    <property type="match status" value="1"/>
</dbReference>
<evidence type="ECO:0000313" key="3">
    <source>
        <dbReference type="Proteomes" id="UP000315724"/>
    </source>
</evidence>
<dbReference type="KEGG" id="tpol:Mal48_35990"/>